<dbReference type="AlphaFoldDB" id="J0WUG5"/>
<protein>
    <submittedName>
        <fullName evidence="2">Uncharacterized protein</fullName>
    </submittedName>
</protein>
<feature type="region of interest" description="Disordered" evidence="1">
    <location>
        <begin position="236"/>
        <end position="258"/>
    </location>
</feature>
<dbReference type="EMBL" id="JH687839">
    <property type="protein sequence ID" value="EJD37548.1"/>
    <property type="molecule type" value="Genomic_DNA"/>
</dbReference>
<dbReference type="OrthoDB" id="3268409at2759"/>
<evidence type="ECO:0000313" key="3">
    <source>
        <dbReference type="Proteomes" id="UP000006514"/>
    </source>
</evidence>
<dbReference type="InParanoid" id="J0WUG5"/>
<evidence type="ECO:0000256" key="1">
    <source>
        <dbReference type="SAM" id="MobiDB-lite"/>
    </source>
</evidence>
<reference evidence="3" key="1">
    <citation type="journal article" date="2012" name="Science">
        <title>The Paleozoic origin of enzymatic lignin decomposition reconstructed from 31 fungal genomes.</title>
        <authorList>
            <person name="Floudas D."/>
            <person name="Binder M."/>
            <person name="Riley R."/>
            <person name="Barry K."/>
            <person name="Blanchette R.A."/>
            <person name="Henrissat B."/>
            <person name="Martinez A.T."/>
            <person name="Otillar R."/>
            <person name="Spatafora J.W."/>
            <person name="Yadav J.S."/>
            <person name="Aerts A."/>
            <person name="Benoit I."/>
            <person name="Boyd A."/>
            <person name="Carlson A."/>
            <person name="Copeland A."/>
            <person name="Coutinho P.M."/>
            <person name="de Vries R.P."/>
            <person name="Ferreira P."/>
            <person name="Findley K."/>
            <person name="Foster B."/>
            <person name="Gaskell J."/>
            <person name="Glotzer D."/>
            <person name="Gorecki P."/>
            <person name="Heitman J."/>
            <person name="Hesse C."/>
            <person name="Hori C."/>
            <person name="Igarashi K."/>
            <person name="Jurgens J.A."/>
            <person name="Kallen N."/>
            <person name="Kersten P."/>
            <person name="Kohler A."/>
            <person name="Kuees U."/>
            <person name="Kumar T.K.A."/>
            <person name="Kuo A."/>
            <person name="LaButti K."/>
            <person name="Larrondo L.F."/>
            <person name="Lindquist E."/>
            <person name="Ling A."/>
            <person name="Lombard V."/>
            <person name="Lucas S."/>
            <person name="Lundell T."/>
            <person name="Martin R."/>
            <person name="McLaughlin D.J."/>
            <person name="Morgenstern I."/>
            <person name="Morin E."/>
            <person name="Murat C."/>
            <person name="Nagy L.G."/>
            <person name="Nolan M."/>
            <person name="Ohm R.A."/>
            <person name="Patyshakuliyeva A."/>
            <person name="Rokas A."/>
            <person name="Ruiz-Duenas F.J."/>
            <person name="Sabat G."/>
            <person name="Salamov A."/>
            <person name="Samejima M."/>
            <person name="Schmutz J."/>
            <person name="Slot J.C."/>
            <person name="St John F."/>
            <person name="Stenlid J."/>
            <person name="Sun H."/>
            <person name="Sun S."/>
            <person name="Syed K."/>
            <person name="Tsang A."/>
            <person name="Wiebenga A."/>
            <person name="Young D."/>
            <person name="Pisabarro A."/>
            <person name="Eastwood D.C."/>
            <person name="Martin F."/>
            <person name="Cullen D."/>
            <person name="Grigoriev I.V."/>
            <person name="Hibbett D.S."/>
        </authorList>
    </citation>
    <scope>NUCLEOTIDE SEQUENCE [LARGE SCALE GENOMIC DNA]</scope>
    <source>
        <strain evidence="3">TFB10046</strain>
    </source>
</reference>
<organism evidence="2 3">
    <name type="scientific">Auricularia subglabra (strain TFB-10046 / SS5)</name>
    <name type="common">White-rot fungus</name>
    <name type="synonym">Auricularia delicata (strain TFB10046)</name>
    <dbReference type="NCBI Taxonomy" id="717982"/>
    <lineage>
        <taxon>Eukaryota</taxon>
        <taxon>Fungi</taxon>
        <taxon>Dikarya</taxon>
        <taxon>Basidiomycota</taxon>
        <taxon>Agaricomycotina</taxon>
        <taxon>Agaricomycetes</taxon>
        <taxon>Auriculariales</taxon>
        <taxon>Auriculariaceae</taxon>
        <taxon>Auricularia</taxon>
    </lineage>
</organism>
<dbReference type="Proteomes" id="UP000006514">
    <property type="component" value="Unassembled WGS sequence"/>
</dbReference>
<dbReference type="eggNOG" id="ENOG502S31A">
    <property type="taxonomic scope" value="Eukaryota"/>
</dbReference>
<evidence type="ECO:0000313" key="2">
    <source>
        <dbReference type="EMBL" id="EJD37548.1"/>
    </source>
</evidence>
<sequence length="870" mass="96726">MDLPVLADSRIVYDLPHTLSADQRAALEQFQRFFPGSSTTPSAVPQSAPSHRTPQGLDVALALPVIHPAVLATRYRPLPARPFTPSEVSQGLNTVTRQSKAYAVVSHPCGSVVEYPQTGDAPKQSIAHLFAVDPANFSNPRLDFQYSFDKKHGFHSGKTRSLLKDSDGRLVSCSRWHGTCASIKTCSFASSQPVSPASRVSPAPVFNDAEKQLFLKTFGFYCALLKHGCTFSSEASEAPSDDSSELTSDEEEALDASDAEDLDCELDDSLYRDIRAPARHRCPGRFTMYSKSGRYFISCSLRKPGARGHLLLHGIEQYDVLYLQALVSQDHDGAATWERRAAERLRSLESQLASTTVRRLLLNQRFVQQLRDALGWQNSRHPTLTDLHPSLGNNDHAAYLIDEVRKVLFPNGTDFAAAIDFRGGYRRRQTFPLLVCMFPEQSAILRSGKRITVDTAFKRVHGWMELEFETWDDSSNRSISCGRVFLTALTADAHLLVFKKIYSIVEEDCGSGLRFAYMHGSGWDTVAADEHSGEALAFGRFAAWIAEQTLEPNSMFAGMTAYEHLAYFYMLCISHFQRNVKPFSSKVSQDVLEAMKSLSGTAAIEDLEATFALIRSGGKKAAAWLSDKLKGSRWALRALNQPLSHIPLEKWKAAPRTTNGNEQAHHNVNLDGTHLALLVGIMHGSEFDARLLNGRRAFAETGVQSRYAISVEPQRAERNLKRQLSATRHVLATADAEVAAAQEAFDLTVREISQNVQALDHAPASTAQSSHARKRLRELLPIALERQERLRKSAKRGTLLPPPLENYRFGMLADPFPVNPLWSLAYLRGLLLHRLLPMVPLLFRLCLGFLCSDSLTLLQNPLHVFILNCS</sequence>
<gene>
    <name evidence="2" type="ORF">AURDEDRAFT_173406</name>
</gene>
<dbReference type="KEGG" id="adl:AURDEDRAFT_173406"/>
<feature type="compositionally biased region" description="Acidic residues" evidence="1">
    <location>
        <begin position="239"/>
        <end position="258"/>
    </location>
</feature>
<name>J0WUG5_AURST</name>
<proteinExistence type="predicted"/>
<accession>J0WUG5</accession>
<keyword evidence="3" id="KW-1185">Reference proteome</keyword>